<sequence>MLQFNEMLEKLLKAADAHGEDSGEPDHTVGDLQDLLRKAWSLMSLSQKLELMQSDEVDNVVECGAQDEFEAEDLVMQMRDQYVDVKRRLEAHGFSFVENELGTKWETTAEISMDYPTCFDAVEAAHKEMAEVL</sequence>
<name>A0A2R5FCW4_9PROT</name>
<dbReference type="EMBL" id="BDOQ01000007">
    <property type="protein sequence ID" value="GBG14484.1"/>
    <property type="molecule type" value="Genomic_DNA"/>
</dbReference>
<evidence type="ECO:0000313" key="2">
    <source>
        <dbReference type="Proteomes" id="UP000245081"/>
    </source>
</evidence>
<dbReference type="OrthoDB" id="9157695at2"/>
<proteinExistence type="predicted"/>
<dbReference type="Proteomes" id="UP000245081">
    <property type="component" value="Unassembled WGS sequence"/>
</dbReference>
<comment type="caution">
    <text evidence="1">The sequence shown here is derived from an EMBL/GenBank/DDBJ whole genome shotgun (WGS) entry which is preliminary data.</text>
</comment>
<keyword evidence="2" id="KW-1185">Reference proteome</keyword>
<accession>A0A2R5FCW4</accession>
<evidence type="ECO:0000313" key="1">
    <source>
        <dbReference type="EMBL" id="GBG14484.1"/>
    </source>
</evidence>
<dbReference type="RefSeq" id="WP_109015671.1">
    <property type="nucleotide sequence ID" value="NZ_BDOQ01000007.1"/>
</dbReference>
<organism evidence="1 2">
    <name type="scientific">Novimethylophilus kurashikiensis</name>
    <dbReference type="NCBI Taxonomy" id="1825523"/>
    <lineage>
        <taxon>Bacteria</taxon>
        <taxon>Pseudomonadati</taxon>
        <taxon>Pseudomonadota</taxon>
        <taxon>Betaproteobacteria</taxon>
        <taxon>Nitrosomonadales</taxon>
        <taxon>Methylophilaceae</taxon>
        <taxon>Novimethylophilus</taxon>
    </lineage>
</organism>
<dbReference type="AlphaFoldDB" id="A0A2R5FCW4"/>
<protein>
    <submittedName>
        <fullName evidence="1">SerC protein</fullName>
    </submittedName>
</protein>
<gene>
    <name evidence="1" type="ORF">NMK_2083</name>
</gene>
<reference evidence="1 2" key="1">
    <citation type="journal article" date="2018" name="Environ. Microbiol.">
        <title>Isolation and genomic characterization of Novimethylophilus kurashikiensis gen. nov. sp. nov., a new lanthanide-dependent methylotrophic species of Methylophilaceae.</title>
        <authorList>
            <person name="Lv H."/>
            <person name="Sahin N."/>
            <person name="Tani A."/>
        </authorList>
    </citation>
    <scope>NUCLEOTIDE SEQUENCE [LARGE SCALE GENOMIC DNA]</scope>
    <source>
        <strain evidence="1 2">La2-4</strain>
    </source>
</reference>